<evidence type="ECO:0000313" key="2">
    <source>
        <dbReference type="EMBL" id="SFW85185.1"/>
    </source>
</evidence>
<keyword evidence="3" id="KW-1185">Reference proteome</keyword>
<dbReference type="RefSeq" id="WP_072479457.1">
    <property type="nucleotide sequence ID" value="NZ_FPJG01000006.1"/>
</dbReference>
<organism evidence="2 3">
    <name type="scientific">Amycolatopsis australiensis</name>
    <dbReference type="NCBI Taxonomy" id="546364"/>
    <lineage>
        <taxon>Bacteria</taxon>
        <taxon>Bacillati</taxon>
        <taxon>Actinomycetota</taxon>
        <taxon>Actinomycetes</taxon>
        <taxon>Pseudonocardiales</taxon>
        <taxon>Pseudonocardiaceae</taxon>
        <taxon>Amycolatopsis</taxon>
    </lineage>
</organism>
<accession>A0A1K1SLH4</accession>
<protein>
    <submittedName>
        <fullName evidence="2">Uncharacterized protein</fullName>
    </submittedName>
</protein>
<sequence length="59" mass="6465">MLDEFKPANDVADQQRPARPGRDDVLEPDIAEAPADADPADVADQRREAPVLGDDEPWP</sequence>
<dbReference type="Proteomes" id="UP000182740">
    <property type="component" value="Unassembled WGS sequence"/>
</dbReference>
<reference evidence="3" key="1">
    <citation type="submission" date="2016-11" db="EMBL/GenBank/DDBJ databases">
        <authorList>
            <person name="Varghese N."/>
            <person name="Submissions S."/>
        </authorList>
    </citation>
    <scope>NUCLEOTIDE SEQUENCE [LARGE SCALE GENOMIC DNA]</scope>
    <source>
        <strain evidence="3">DSM 44671</strain>
    </source>
</reference>
<feature type="compositionally biased region" description="Low complexity" evidence="1">
    <location>
        <begin position="31"/>
        <end position="42"/>
    </location>
</feature>
<gene>
    <name evidence="2" type="ORF">SAMN04489730_6065</name>
</gene>
<evidence type="ECO:0000256" key="1">
    <source>
        <dbReference type="SAM" id="MobiDB-lite"/>
    </source>
</evidence>
<feature type="region of interest" description="Disordered" evidence="1">
    <location>
        <begin position="1"/>
        <end position="59"/>
    </location>
</feature>
<dbReference type="EMBL" id="FPJG01000006">
    <property type="protein sequence ID" value="SFW85185.1"/>
    <property type="molecule type" value="Genomic_DNA"/>
</dbReference>
<evidence type="ECO:0000313" key="3">
    <source>
        <dbReference type="Proteomes" id="UP000182740"/>
    </source>
</evidence>
<proteinExistence type="predicted"/>
<name>A0A1K1SLH4_9PSEU</name>
<dbReference type="AlphaFoldDB" id="A0A1K1SLH4"/>